<dbReference type="Proteomes" id="UP001182908">
    <property type="component" value="Chromosome"/>
</dbReference>
<evidence type="ECO:0000313" key="1">
    <source>
        <dbReference type="EMBL" id="WMW25757.1"/>
    </source>
</evidence>
<dbReference type="KEGG" id="mseb:RE474_03290"/>
<accession>A0AA51UM29</accession>
<dbReference type="RefSeq" id="WP_309311559.1">
    <property type="nucleotide sequence ID" value="NZ_CP133592.1"/>
</dbReference>
<evidence type="ECO:0000313" key="2">
    <source>
        <dbReference type="Proteomes" id="UP001182908"/>
    </source>
</evidence>
<name>A0AA51UM29_9EURY</name>
<keyword evidence="2" id="KW-1185">Reference proteome</keyword>
<gene>
    <name evidence="1" type="ORF">RE474_03290</name>
</gene>
<reference evidence="1 2" key="1">
    <citation type="submission" date="2023-08" db="EMBL/GenBank/DDBJ databases">
        <title>Methanolobus mangrovi sp. nov. and Methanolobus sediminis sp. nov, two novel methylotrophic methanogens isolated from mangrove sediments in China.</title>
        <authorList>
            <person name="Zhou J."/>
        </authorList>
    </citation>
    <scope>NUCLEOTIDE SEQUENCE [LARGE SCALE GENOMIC DNA]</scope>
    <source>
        <strain evidence="1 2">FTZ6</strain>
    </source>
</reference>
<organism evidence="1 2">
    <name type="scientific">Methanolobus sediminis</name>
    <dbReference type="NCBI Taxonomy" id="3072978"/>
    <lineage>
        <taxon>Archaea</taxon>
        <taxon>Methanobacteriati</taxon>
        <taxon>Methanobacteriota</taxon>
        <taxon>Stenosarchaea group</taxon>
        <taxon>Methanomicrobia</taxon>
        <taxon>Methanosarcinales</taxon>
        <taxon>Methanosarcinaceae</taxon>
        <taxon>Methanolobus</taxon>
    </lineage>
</organism>
<dbReference type="GeneID" id="84231709"/>
<sequence length="75" mass="8687">MNLNDFDSLIAKQGSEIIIKSSIRSAFNTVKEEREGIIFYNEVTEEEAKKELIEYLSPLFPICPDIEHLEGWKPE</sequence>
<proteinExistence type="predicted"/>
<dbReference type="EMBL" id="CP133592">
    <property type="protein sequence ID" value="WMW25757.1"/>
    <property type="molecule type" value="Genomic_DNA"/>
</dbReference>
<dbReference type="AlphaFoldDB" id="A0AA51UM29"/>
<protein>
    <submittedName>
        <fullName evidence="1">Uncharacterized protein</fullName>
    </submittedName>
</protein>